<sequence length="945" mass="101998">MLALVNAESQHNQTIQDIIHNQHSPTSSILTATSTSSEDSISPINTTDKKLLPSSTPNINSFGIQKNSINQFSSLSDTISLSQSAFKTFKQSTTSTSTSSTTGSGIGITSSNSNINLNQHHLPNATLSQINPLNLSTLDSRLLSILSEEHQKQSSIGIFSTNLQSAFKTTTHQPRIGSFGINQLDKTNSFISTAPPTPSTNLDPSTLMAAQLGLLNSPNALLTMMQAAAAQNLYIHQKQSEMNGGSGTGNGQISATSLLTSGGGIVRSNPGNLLGQPQNTILQQANILKSMYPSLYGSQSFLLNDHLESTTGGGSSIQSNSTISSHHSNPCNVFNNSSLNTSTISCNTPRNITISNTQSTGGSMPRDMCIEPCVVCGDKASGRHYGAVSCEGCKGFFKRSIRKQIGYVCRGNKDCPVTKFHRNRCQFCRLKKCLAMGMRSESVQAERRPMNISNTNNNNNNNNGNANNAIPNNTINVQNFNGLQGSNQNGRLNVLSENLTLSNNNTSNNGVSNILQTSNQRTSLGNGTLASNLLGFNPKPSNLSYMQGLLAIAKSENSITSCKESNGNRKDSGTYDSSSSSGISCNSPDESKLQIKRESIDEDESGLDMTSVGLTASASPLSSNGGGCSLSDDGSLIIGNVIDSESAKFELLIGQPIPQDLNIQFFCEAASRLLFMSIHWLKNIKVFSQKDIYVENTMKIKWCDIFVLGLMQCNQDFNLSVMLTAMGNHLSTCVKFGQLKPEKYDEVSEQISKLLTMIKRFDELKLSGIEFAYLKTISFTAQDLPEVITSHVSRQINSAACTELYEYLNNNLNSSSSSVNGTIDDSHSETDCASSSPGTTSTSITSHSQGSCNIIDRYSKIMMLLSSLRWLKQNVLVELFFSGLIGNSSIETVIPYILSMDWNGIMDNQTLDNGMSSSPSEKVECDNSNSIINNNNNTITQFVKT</sequence>
<dbReference type="GeneID" id="36384371"/>
<dbReference type="PRINTS" id="PR00047">
    <property type="entry name" value="STROIDFINGER"/>
</dbReference>
<evidence type="ECO:0000256" key="6">
    <source>
        <dbReference type="ARBA" id="ARBA00023015"/>
    </source>
</evidence>
<evidence type="ECO:0000256" key="7">
    <source>
        <dbReference type="ARBA" id="ARBA00023125"/>
    </source>
</evidence>
<dbReference type="PROSITE" id="PS51030">
    <property type="entry name" value="NUCLEAR_REC_DBD_2"/>
    <property type="match status" value="1"/>
</dbReference>
<gene>
    <name evidence="14 16 17" type="ORF">SRAE_X000131000</name>
</gene>
<evidence type="ECO:0000313" key="16">
    <source>
        <dbReference type="WBParaSite" id="SRAE_X000131000.1"/>
    </source>
</evidence>
<dbReference type="OrthoDB" id="40902at2759"/>
<dbReference type="CTD" id="36384371"/>
<feature type="compositionally biased region" description="Low complexity" evidence="11">
    <location>
        <begin position="834"/>
        <end position="849"/>
    </location>
</feature>
<keyword evidence="10" id="KW-0539">Nucleus</keyword>
<dbReference type="PANTHER" id="PTHR24083">
    <property type="entry name" value="NUCLEAR HORMONE RECEPTOR"/>
    <property type="match status" value="1"/>
</dbReference>
<dbReference type="SUPFAM" id="SSF48508">
    <property type="entry name" value="Nuclear receptor ligand-binding domain"/>
    <property type="match status" value="1"/>
</dbReference>
<evidence type="ECO:0000256" key="8">
    <source>
        <dbReference type="ARBA" id="ARBA00023163"/>
    </source>
</evidence>
<reference evidence="16" key="3">
    <citation type="submission" date="2020-12" db="UniProtKB">
        <authorList>
            <consortium name="WormBaseParasite"/>
        </authorList>
    </citation>
    <scope>IDENTIFICATION</scope>
</reference>
<keyword evidence="9 14" id="KW-0675">Receptor</keyword>
<protein>
    <submittedName>
        <fullName evidence="14 16">Nuclear hormone receptor HR78</fullName>
    </submittedName>
</protein>
<keyword evidence="6" id="KW-0805">Transcription regulation</keyword>
<dbReference type="InterPro" id="IPR050274">
    <property type="entry name" value="Nuclear_hormone_rcpt_NR2"/>
</dbReference>
<evidence type="ECO:0000256" key="5">
    <source>
        <dbReference type="ARBA" id="ARBA00022833"/>
    </source>
</evidence>
<comment type="subcellular location">
    <subcellularLocation>
        <location evidence="1">Nucleus</location>
    </subcellularLocation>
</comment>
<feature type="domain" description="NR LBD" evidence="13">
    <location>
        <begin position="633"/>
        <end position="901"/>
    </location>
</feature>
<dbReference type="Gene3D" id="1.10.565.10">
    <property type="entry name" value="Retinoid X Receptor"/>
    <property type="match status" value="1"/>
</dbReference>
<reference evidence="15" key="2">
    <citation type="submission" date="2014-09" db="EMBL/GenBank/DDBJ databases">
        <authorList>
            <person name="Martin A.A."/>
        </authorList>
    </citation>
    <scope>NUCLEOTIDE SEQUENCE</scope>
    <source>
        <strain evidence="15">ED321</strain>
    </source>
</reference>
<dbReference type="Proteomes" id="UP000035682">
    <property type="component" value="Unplaced"/>
</dbReference>
<feature type="domain" description="Nuclear receptor" evidence="12">
    <location>
        <begin position="370"/>
        <end position="445"/>
    </location>
</feature>
<dbReference type="InterPro" id="IPR000536">
    <property type="entry name" value="Nucl_hrmn_rcpt_lig-bd"/>
</dbReference>
<evidence type="ECO:0000256" key="2">
    <source>
        <dbReference type="ARBA" id="ARBA00005993"/>
    </source>
</evidence>
<dbReference type="GO" id="GO:0008270">
    <property type="term" value="F:zinc ion binding"/>
    <property type="evidence" value="ECO:0007669"/>
    <property type="project" value="UniProtKB-KW"/>
</dbReference>
<dbReference type="Gene3D" id="3.30.50.10">
    <property type="entry name" value="Erythroid Transcription Factor GATA-1, subunit A"/>
    <property type="match status" value="1"/>
</dbReference>
<dbReference type="GO" id="GO:0003700">
    <property type="term" value="F:DNA-binding transcription factor activity"/>
    <property type="evidence" value="ECO:0007669"/>
    <property type="project" value="InterPro"/>
</dbReference>
<evidence type="ECO:0000256" key="4">
    <source>
        <dbReference type="ARBA" id="ARBA00022771"/>
    </source>
</evidence>
<comment type="similarity">
    <text evidence="2">Belongs to the nuclear hormone receptor family.</text>
</comment>
<dbReference type="GO" id="GO:0043565">
    <property type="term" value="F:sequence-specific DNA binding"/>
    <property type="evidence" value="ECO:0007669"/>
    <property type="project" value="InterPro"/>
</dbReference>
<dbReference type="Pfam" id="PF00105">
    <property type="entry name" value="zf-C4"/>
    <property type="match status" value="1"/>
</dbReference>
<dbReference type="SUPFAM" id="SSF57716">
    <property type="entry name" value="Glucocorticoid receptor-like (DNA-binding domain)"/>
    <property type="match status" value="1"/>
</dbReference>
<evidence type="ECO:0000256" key="1">
    <source>
        <dbReference type="ARBA" id="ARBA00004123"/>
    </source>
</evidence>
<keyword evidence="5" id="KW-0862">Zinc</keyword>
<dbReference type="WBParaSite" id="SRAE_X000131000.1">
    <property type="protein sequence ID" value="SRAE_X000131000.1"/>
    <property type="gene ID" value="WBGene00266877"/>
</dbReference>
<dbReference type="AlphaFoldDB" id="A0A090KPS1"/>
<dbReference type="InterPro" id="IPR035500">
    <property type="entry name" value="NHR-like_dom_sf"/>
</dbReference>
<evidence type="ECO:0000313" key="17">
    <source>
        <dbReference type="WormBase" id="SRAE_X000131000"/>
    </source>
</evidence>
<accession>A0A090KPS1</accession>
<evidence type="ECO:0000259" key="12">
    <source>
        <dbReference type="PROSITE" id="PS51030"/>
    </source>
</evidence>
<feature type="region of interest" description="Disordered" evidence="11">
    <location>
        <begin position="28"/>
        <end position="49"/>
    </location>
</feature>
<dbReference type="PROSITE" id="PS00031">
    <property type="entry name" value="NUCLEAR_REC_DBD_1"/>
    <property type="match status" value="1"/>
</dbReference>
<dbReference type="WormBase" id="SRAE_X000131000">
    <property type="protein sequence ID" value="SRP01871"/>
    <property type="gene ID" value="WBGene00266877"/>
</dbReference>
<keyword evidence="15" id="KW-1185">Reference proteome</keyword>
<dbReference type="SMART" id="SM00399">
    <property type="entry name" value="ZnF_C4"/>
    <property type="match status" value="1"/>
</dbReference>
<keyword evidence="7" id="KW-0238">DNA-binding</keyword>
<dbReference type="FunFam" id="3.30.50.10:FF:000015">
    <property type="entry name" value="Nuclear receptor subfamily 2, group C, member 1"/>
    <property type="match status" value="1"/>
</dbReference>
<feature type="compositionally biased region" description="Low complexity" evidence="11">
    <location>
        <begin position="28"/>
        <end position="37"/>
    </location>
</feature>
<dbReference type="RefSeq" id="XP_024498774.1">
    <property type="nucleotide sequence ID" value="XM_024647508.1"/>
</dbReference>
<dbReference type="GO" id="GO:0005634">
    <property type="term" value="C:nucleus"/>
    <property type="evidence" value="ECO:0007669"/>
    <property type="project" value="UniProtKB-SubCell"/>
</dbReference>
<dbReference type="PROSITE" id="PS51843">
    <property type="entry name" value="NR_LBD"/>
    <property type="match status" value="1"/>
</dbReference>
<organism evidence="14">
    <name type="scientific">Strongyloides ratti</name>
    <name type="common">Parasitic roundworm</name>
    <dbReference type="NCBI Taxonomy" id="34506"/>
    <lineage>
        <taxon>Eukaryota</taxon>
        <taxon>Metazoa</taxon>
        <taxon>Ecdysozoa</taxon>
        <taxon>Nematoda</taxon>
        <taxon>Chromadorea</taxon>
        <taxon>Rhabditida</taxon>
        <taxon>Tylenchina</taxon>
        <taxon>Panagrolaimomorpha</taxon>
        <taxon>Strongyloidoidea</taxon>
        <taxon>Strongyloididae</taxon>
        <taxon>Strongyloides</taxon>
    </lineage>
</organism>
<name>A0A090KPS1_STRRB</name>
<keyword evidence="3" id="KW-0479">Metal-binding</keyword>
<evidence type="ECO:0000313" key="14">
    <source>
        <dbReference type="EMBL" id="CEF59563.1"/>
    </source>
</evidence>
<evidence type="ECO:0000256" key="9">
    <source>
        <dbReference type="ARBA" id="ARBA00023170"/>
    </source>
</evidence>
<keyword evidence="8" id="KW-0804">Transcription</keyword>
<evidence type="ECO:0000256" key="3">
    <source>
        <dbReference type="ARBA" id="ARBA00022723"/>
    </source>
</evidence>
<keyword evidence="4" id="KW-0863">Zinc-finger</keyword>
<dbReference type="EMBL" id="LN609396">
    <property type="protein sequence ID" value="CEF59563.1"/>
    <property type="molecule type" value="Genomic_DNA"/>
</dbReference>
<feature type="region of interest" description="Disordered" evidence="11">
    <location>
        <begin position="562"/>
        <end position="594"/>
    </location>
</feature>
<evidence type="ECO:0000256" key="10">
    <source>
        <dbReference type="ARBA" id="ARBA00023242"/>
    </source>
</evidence>
<feature type="region of interest" description="Disordered" evidence="11">
    <location>
        <begin position="818"/>
        <end position="849"/>
    </location>
</feature>
<evidence type="ECO:0000313" key="15">
    <source>
        <dbReference type="Proteomes" id="UP000035682"/>
    </source>
</evidence>
<evidence type="ECO:0000256" key="11">
    <source>
        <dbReference type="SAM" id="MobiDB-lite"/>
    </source>
</evidence>
<evidence type="ECO:0000259" key="13">
    <source>
        <dbReference type="PROSITE" id="PS51843"/>
    </source>
</evidence>
<proteinExistence type="inferred from homology"/>
<dbReference type="InterPro" id="IPR013088">
    <property type="entry name" value="Znf_NHR/GATA"/>
</dbReference>
<reference evidence="14" key="1">
    <citation type="submission" date="2014-09" db="EMBL/GenBank/DDBJ databases">
        <authorList>
            <person name="Aslett A.Martin."/>
        </authorList>
    </citation>
    <scope>NUCLEOTIDE SEQUENCE</scope>
    <source>
        <strain evidence="14">ED321 Heterogonic</strain>
    </source>
</reference>
<feature type="compositionally biased region" description="Low complexity" evidence="11">
    <location>
        <begin position="574"/>
        <end position="587"/>
    </location>
</feature>
<dbReference type="Pfam" id="PF00104">
    <property type="entry name" value="Hormone_recep"/>
    <property type="match status" value="1"/>
</dbReference>
<dbReference type="InterPro" id="IPR001628">
    <property type="entry name" value="Znf_hrmn_rcpt"/>
</dbReference>